<dbReference type="Proteomes" id="UP000292459">
    <property type="component" value="Unassembled WGS sequence"/>
</dbReference>
<proteinExistence type="predicted"/>
<sequence>MVSHTRQILTLVIIVRREARRWPEFASLSLHEGIGEWSDATENRLGLGSGFPFSSGGPTAWQRLAWVLITQSGVALSMERSQISAQGYNLISITRCK</sequence>
<dbReference type="AlphaFoldDB" id="A0A4Q7E515"/>
<gene>
    <name evidence="1" type="ORF">DYY88_16400</name>
</gene>
<evidence type="ECO:0000313" key="1">
    <source>
        <dbReference type="EMBL" id="RZM77227.1"/>
    </source>
</evidence>
<accession>A0A4Q7E515</accession>
<organism evidence="1 2">
    <name type="scientific">Leptolyngbya iicbica LK</name>
    <dbReference type="NCBI Taxonomy" id="2294035"/>
    <lineage>
        <taxon>Bacteria</taxon>
        <taxon>Bacillati</taxon>
        <taxon>Cyanobacteriota</taxon>
        <taxon>Cyanophyceae</taxon>
        <taxon>Leptolyngbyales</taxon>
        <taxon>Leptolyngbyaceae</taxon>
        <taxon>Leptolyngbya group</taxon>
        <taxon>Leptolyngbya</taxon>
        <taxon>Leptolyngbya iicbica</taxon>
    </lineage>
</organism>
<reference evidence="1 2" key="1">
    <citation type="submission" date="2018-11" db="EMBL/GenBank/DDBJ databases">
        <title>Whole genome sequencing of an environmental sample.</title>
        <authorList>
            <person name="Sarangi A.N."/>
            <person name="Singh D."/>
            <person name="Tripathy S."/>
        </authorList>
    </citation>
    <scope>NUCLEOTIDE SEQUENCE [LARGE SCALE GENOMIC DNA]</scope>
    <source>
        <strain evidence="1 2">Lakshadweep</strain>
    </source>
</reference>
<protein>
    <submittedName>
        <fullName evidence="1">Uncharacterized protein</fullName>
    </submittedName>
</protein>
<dbReference type="EMBL" id="QVFV01000004">
    <property type="protein sequence ID" value="RZM77227.1"/>
    <property type="molecule type" value="Genomic_DNA"/>
</dbReference>
<dbReference type="RefSeq" id="WP_039726396.1">
    <property type="nucleotide sequence ID" value="NZ_QVFV01000004.1"/>
</dbReference>
<keyword evidence="2" id="KW-1185">Reference proteome</keyword>
<name>A0A4Q7E515_9CYAN</name>
<comment type="caution">
    <text evidence="1">The sequence shown here is derived from an EMBL/GenBank/DDBJ whole genome shotgun (WGS) entry which is preliminary data.</text>
</comment>
<evidence type="ECO:0000313" key="2">
    <source>
        <dbReference type="Proteomes" id="UP000292459"/>
    </source>
</evidence>